<reference evidence="1" key="1">
    <citation type="submission" date="2021-09" db="EMBL/GenBank/DDBJ databases">
        <title>Isolation and characterization of 3-chlorobenzoate degrading bacteria from soils in Shizuoka.</title>
        <authorList>
            <person name="Ifat A."/>
            <person name="Ogawa N."/>
            <person name="Kimbara K."/>
            <person name="Moriuchi R."/>
            <person name="Dohra H."/>
            <person name="Shintani M."/>
        </authorList>
    </citation>
    <scope>NUCLEOTIDE SEQUENCE</scope>
    <source>
        <strain evidence="1">19CS2-2</strain>
    </source>
</reference>
<name>A0ACB5R644_9BURK</name>
<sequence>MFLNVPIRAGFQRGTVIVMLALPSVRALPDAGLRNAKLSVEGTAFVLRLPDGRVLKGAELQGAIVQLASDDGQITPLHLKSIQPDPKDPEILRHEYETPDGKGGWKPACQPNFYGETWGFPIMLPKGHPGRDGVITLTCSSGAVGKCVRFGYKPWSKGPHGEDLTPYHAACVRMVRADYCGDGQTHTKNGTSIDLYDVLGIQKQEPNDADFAFEAGWAPGGAVCVAHTRWSHVVTLAELPQSCPRLAQAETCDEATARSKGALLFNSSRPTPRIGE</sequence>
<gene>
    <name evidence="1" type="ORF">CBA19CS22_39780</name>
</gene>
<proteinExistence type="predicted"/>
<protein>
    <submittedName>
        <fullName evidence="1">Uncharacterized protein</fullName>
    </submittedName>
</protein>
<comment type="caution">
    <text evidence="1">The sequence shown here is derived from an EMBL/GenBank/DDBJ whole genome shotgun (WGS) entry which is preliminary data.</text>
</comment>
<dbReference type="EMBL" id="BPUR01000056">
    <property type="protein sequence ID" value="GJH22820.1"/>
    <property type="molecule type" value="Genomic_DNA"/>
</dbReference>
<evidence type="ECO:0000313" key="1">
    <source>
        <dbReference type="EMBL" id="GJH22820.1"/>
    </source>
</evidence>
<organism evidence="1 2">
    <name type="scientific">Caballeronia novacaledonica</name>
    <dbReference type="NCBI Taxonomy" id="1544861"/>
    <lineage>
        <taxon>Bacteria</taxon>
        <taxon>Pseudomonadati</taxon>
        <taxon>Pseudomonadota</taxon>
        <taxon>Betaproteobacteria</taxon>
        <taxon>Burkholderiales</taxon>
        <taxon>Burkholderiaceae</taxon>
        <taxon>Caballeronia</taxon>
    </lineage>
</organism>
<evidence type="ECO:0000313" key="2">
    <source>
        <dbReference type="Proteomes" id="UP001055013"/>
    </source>
</evidence>
<keyword evidence="2" id="KW-1185">Reference proteome</keyword>
<dbReference type="Proteomes" id="UP001055013">
    <property type="component" value="Unassembled WGS sequence"/>
</dbReference>
<accession>A0ACB5R644</accession>